<gene>
    <name evidence="2" type="ORF">CROQUDRAFT_86139</name>
</gene>
<sequence>MAGYCFKQALPPSNSKHFHRLPPDSGLDSTDGLCHPSRAFEQATNHLQPTGLLSTNLKPEPNSTTHARA</sequence>
<dbReference type="AlphaFoldDB" id="A0A9P6THN5"/>
<proteinExistence type="predicted"/>
<keyword evidence="3" id="KW-1185">Reference proteome</keyword>
<name>A0A9P6THN5_9BASI</name>
<evidence type="ECO:0000313" key="2">
    <source>
        <dbReference type="EMBL" id="KAG0151930.1"/>
    </source>
</evidence>
<reference evidence="2" key="1">
    <citation type="submission" date="2013-11" db="EMBL/GenBank/DDBJ databases">
        <title>Genome sequence of the fusiform rust pathogen reveals effectors for host alternation and coevolution with pine.</title>
        <authorList>
            <consortium name="DOE Joint Genome Institute"/>
            <person name="Smith K."/>
            <person name="Pendleton A."/>
            <person name="Kubisiak T."/>
            <person name="Anderson C."/>
            <person name="Salamov A."/>
            <person name="Aerts A."/>
            <person name="Riley R."/>
            <person name="Clum A."/>
            <person name="Lindquist E."/>
            <person name="Ence D."/>
            <person name="Campbell M."/>
            <person name="Kronenberg Z."/>
            <person name="Feau N."/>
            <person name="Dhillon B."/>
            <person name="Hamelin R."/>
            <person name="Burleigh J."/>
            <person name="Smith J."/>
            <person name="Yandell M."/>
            <person name="Nelson C."/>
            <person name="Grigoriev I."/>
            <person name="Davis J."/>
        </authorList>
    </citation>
    <scope>NUCLEOTIDE SEQUENCE</scope>
    <source>
        <strain evidence="2">G11</strain>
    </source>
</reference>
<feature type="region of interest" description="Disordered" evidence="1">
    <location>
        <begin position="46"/>
        <end position="69"/>
    </location>
</feature>
<evidence type="ECO:0000256" key="1">
    <source>
        <dbReference type="SAM" id="MobiDB-lite"/>
    </source>
</evidence>
<dbReference type="Proteomes" id="UP000886653">
    <property type="component" value="Unassembled WGS sequence"/>
</dbReference>
<accession>A0A9P6THN5</accession>
<dbReference type="EMBL" id="MU167210">
    <property type="protein sequence ID" value="KAG0151930.1"/>
    <property type="molecule type" value="Genomic_DNA"/>
</dbReference>
<protein>
    <submittedName>
        <fullName evidence="2">Uncharacterized protein</fullName>
    </submittedName>
</protein>
<organism evidence="2 3">
    <name type="scientific">Cronartium quercuum f. sp. fusiforme G11</name>
    <dbReference type="NCBI Taxonomy" id="708437"/>
    <lineage>
        <taxon>Eukaryota</taxon>
        <taxon>Fungi</taxon>
        <taxon>Dikarya</taxon>
        <taxon>Basidiomycota</taxon>
        <taxon>Pucciniomycotina</taxon>
        <taxon>Pucciniomycetes</taxon>
        <taxon>Pucciniales</taxon>
        <taxon>Coleosporiaceae</taxon>
        <taxon>Cronartium</taxon>
    </lineage>
</organism>
<evidence type="ECO:0000313" key="3">
    <source>
        <dbReference type="Proteomes" id="UP000886653"/>
    </source>
</evidence>
<comment type="caution">
    <text evidence="2">The sequence shown here is derived from an EMBL/GenBank/DDBJ whole genome shotgun (WGS) entry which is preliminary data.</text>
</comment>